<protein>
    <submittedName>
        <fullName evidence="1">Uncharacterized protein</fullName>
    </submittedName>
</protein>
<organism evidence="1">
    <name type="scientific">Myoviridae sp. ctYA416</name>
    <dbReference type="NCBI Taxonomy" id="2825125"/>
    <lineage>
        <taxon>Viruses</taxon>
        <taxon>Duplodnaviria</taxon>
        <taxon>Heunggongvirae</taxon>
        <taxon>Uroviricota</taxon>
        <taxon>Caudoviricetes</taxon>
    </lineage>
</organism>
<evidence type="ECO:0000313" key="1">
    <source>
        <dbReference type="EMBL" id="DAF97885.1"/>
    </source>
</evidence>
<name>A0A8S5UTU7_9CAUD</name>
<sequence>MSDSKIIDDIKAELLAKDLESYTVGVILEKCSKLGSIEQLLKVELEEEVVFIAFTTQSGSFIGAFDKRSDFEIGEGKIIAILPDLFNEDKSLKDLFYSTLELGGAKEKLYAIINNPSENDVDDGFISSIETLLKFRDRIPDEVKDKLIAQVDEVNGIIVVKAMEPYYPPFGSIYFIKGDTIKGIGLIGDTHIHLLSLTRKGRDLIIDLFEDISEPKEIQLLESVLRCIETPVKVTKEDDGFTLVFKDRWAGDIIYHIGDTSYISYDEKSGLRRRPIEILGYIKKSRCLKAYSLLDMIEFENRFGWRSDKFFKLDKNGKFQIVNDCEEVKE</sequence>
<accession>A0A8S5UTU7</accession>
<proteinExistence type="predicted"/>
<reference evidence="1" key="1">
    <citation type="journal article" date="2021" name="Proc. Natl. Acad. Sci. U.S.A.">
        <title>A Catalog of Tens of Thousands of Viruses from Human Metagenomes Reveals Hidden Associations with Chronic Diseases.</title>
        <authorList>
            <person name="Tisza M.J."/>
            <person name="Buck C.B."/>
        </authorList>
    </citation>
    <scope>NUCLEOTIDE SEQUENCE</scope>
    <source>
        <strain evidence="1">CtYA416</strain>
    </source>
</reference>
<dbReference type="EMBL" id="BK016136">
    <property type="protein sequence ID" value="DAF97885.1"/>
    <property type="molecule type" value="Genomic_DNA"/>
</dbReference>